<gene>
    <name evidence="1" type="ORF">PROFUN_09404</name>
</gene>
<accession>A0A2P6NHD3</accession>
<dbReference type="InterPro" id="IPR027417">
    <property type="entry name" value="P-loop_NTPase"/>
</dbReference>
<dbReference type="AlphaFoldDB" id="A0A2P6NHD3"/>
<sequence>MSFARAGTRLKLIHRFQSRRLASQSAVPSSDTKKKILALHGPAKYHNLLIARNIAPSLNAEIVNADISLCYKGVEIAADLPPGMKEDGAHFSYVEPSKPFQWDRYYGHIRLKIKVGVPLFVGEMSRAIANEWNKEAFEAEVCALKEVREIDNQFTLRGGRGDIDRMVRLLSNKQITPPSKGEGDLFRGVILHLSPNDLTQYTHIRCEQRFRDGLLEELTAIYRQSGTMYVEFPVRDTYERAIQFINSPRTFEDLRSFVTWYKANEEWKLREMQMRHRGWEQWMWINAREENLEENILRVFRLPASQYKHQLNTNKQNEMKRDASMPLPNKEHALSSPLRGEHSLLFQTQNRYRELISQFSDRILPRTSM</sequence>
<proteinExistence type="predicted"/>
<name>A0A2P6NHD3_9EUKA</name>
<keyword evidence="2" id="KW-1185">Reference proteome</keyword>
<dbReference type="Gene3D" id="3.40.50.300">
    <property type="entry name" value="P-loop containing nucleotide triphosphate hydrolases"/>
    <property type="match status" value="1"/>
</dbReference>
<evidence type="ECO:0000313" key="2">
    <source>
        <dbReference type="Proteomes" id="UP000241769"/>
    </source>
</evidence>
<reference evidence="1 2" key="1">
    <citation type="journal article" date="2018" name="Genome Biol. Evol.">
        <title>Multiple Roots of Fruiting Body Formation in Amoebozoa.</title>
        <authorList>
            <person name="Hillmann F."/>
            <person name="Forbes G."/>
            <person name="Novohradska S."/>
            <person name="Ferling I."/>
            <person name="Riege K."/>
            <person name="Groth M."/>
            <person name="Westermann M."/>
            <person name="Marz M."/>
            <person name="Spaller T."/>
            <person name="Winckler T."/>
            <person name="Schaap P."/>
            <person name="Glockner G."/>
        </authorList>
    </citation>
    <scope>NUCLEOTIDE SEQUENCE [LARGE SCALE GENOMIC DNA]</scope>
    <source>
        <strain evidence="1 2">Jena</strain>
    </source>
</reference>
<dbReference type="Proteomes" id="UP000241769">
    <property type="component" value="Unassembled WGS sequence"/>
</dbReference>
<dbReference type="InParanoid" id="A0A2P6NHD3"/>
<comment type="caution">
    <text evidence="1">The sequence shown here is derived from an EMBL/GenBank/DDBJ whole genome shotgun (WGS) entry which is preliminary data.</text>
</comment>
<protein>
    <submittedName>
        <fullName evidence="1">Uncharacterized protein</fullName>
    </submittedName>
</protein>
<evidence type="ECO:0000313" key="1">
    <source>
        <dbReference type="EMBL" id="PRP83376.1"/>
    </source>
</evidence>
<organism evidence="1 2">
    <name type="scientific">Planoprotostelium fungivorum</name>
    <dbReference type="NCBI Taxonomy" id="1890364"/>
    <lineage>
        <taxon>Eukaryota</taxon>
        <taxon>Amoebozoa</taxon>
        <taxon>Evosea</taxon>
        <taxon>Variosea</taxon>
        <taxon>Cavosteliida</taxon>
        <taxon>Cavosteliaceae</taxon>
        <taxon>Planoprotostelium</taxon>
    </lineage>
</organism>
<dbReference type="EMBL" id="MDYQ01000083">
    <property type="protein sequence ID" value="PRP83376.1"/>
    <property type="molecule type" value="Genomic_DNA"/>
</dbReference>